<dbReference type="Pfam" id="PF13393">
    <property type="entry name" value="tRNA-synt_His"/>
    <property type="match status" value="1"/>
</dbReference>
<accession>A0A5R9GUS4</accession>
<dbReference type="PIRSF" id="PIRSF001549">
    <property type="entry name" value="His-tRNA_synth"/>
    <property type="match status" value="1"/>
</dbReference>
<proteinExistence type="predicted"/>
<name>A0A5R9GUS4_9PROT</name>
<evidence type="ECO:0000313" key="4">
    <source>
        <dbReference type="Proteomes" id="UP000306585"/>
    </source>
</evidence>
<sequence length="318" mass="34212">MTNRPIIGLDDTFGARAQSLRSLQLRLLELFSEAGYEEVIPPLVERPDALKSGAGRFLADQTVVFTDPAGAGLLALRSDITPQIARIAATRLLHAETLRLSYSGPVMLARPELRGGSRQQWQTGIECLGVTGSSGDAEVLHLAANSMLSAGFKSPVLLVGHIGLLEALVAGSTMSLASWTSLLRRRSPDDLQAALEDQPLTEQVRAALLDLATGVADRAWIDARRHDFGAHFLHAANELLALVDEVGERMEGDVQLHADAAVMPRFLYHSGILFTGYADGVAHALLHGGRYDAMMSAHGRDMAATGFSCDLWAWLDAL</sequence>
<keyword evidence="4" id="KW-1185">Reference proteome</keyword>
<evidence type="ECO:0000256" key="1">
    <source>
        <dbReference type="PIRSR" id="PIRSR001549-1"/>
    </source>
</evidence>
<dbReference type="AlphaFoldDB" id="A0A5R9GUS4"/>
<dbReference type="GO" id="GO:0004821">
    <property type="term" value="F:histidine-tRNA ligase activity"/>
    <property type="evidence" value="ECO:0007669"/>
    <property type="project" value="TreeGrafter"/>
</dbReference>
<feature type="domain" description="Class II Histidinyl-tRNA synthetase (HisRS)-like catalytic core" evidence="2">
    <location>
        <begin position="8"/>
        <end position="311"/>
    </location>
</feature>
<dbReference type="InterPro" id="IPR045864">
    <property type="entry name" value="aa-tRNA-synth_II/BPL/LPL"/>
</dbReference>
<gene>
    <name evidence="3" type="ORF">FEF65_05805</name>
</gene>
<dbReference type="PANTHER" id="PTHR43707:SF1">
    <property type="entry name" value="HISTIDINE--TRNA LIGASE, MITOCHONDRIAL-RELATED"/>
    <property type="match status" value="1"/>
</dbReference>
<dbReference type="InterPro" id="IPR004516">
    <property type="entry name" value="HisRS/HisZ"/>
</dbReference>
<dbReference type="OrthoDB" id="9769617at2"/>
<comment type="caution">
    <text evidence="3">The sequence shown here is derived from an EMBL/GenBank/DDBJ whole genome shotgun (WGS) entry which is preliminary data.</text>
</comment>
<dbReference type="InterPro" id="IPR041715">
    <property type="entry name" value="HisRS-like_core"/>
</dbReference>
<dbReference type="Gene3D" id="3.30.930.10">
    <property type="entry name" value="Bira Bifunctional Protein, Domain 2"/>
    <property type="match status" value="1"/>
</dbReference>
<organism evidence="3 4">
    <name type="scientific">Mariprofundus erugo</name>
    <dbReference type="NCBI Taxonomy" id="2528639"/>
    <lineage>
        <taxon>Bacteria</taxon>
        <taxon>Pseudomonadati</taxon>
        <taxon>Pseudomonadota</taxon>
        <taxon>Candidatius Mariprofundia</taxon>
        <taxon>Mariprofundales</taxon>
        <taxon>Mariprofundaceae</taxon>
        <taxon>Mariprofundus</taxon>
    </lineage>
</organism>
<dbReference type="GO" id="GO:0006427">
    <property type="term" value="P:histidyl-tRNA aminoacylation"/>
    <property type="evidence" value="ECO:0007669"/>
    <property type="project" value="TreeGrafter"/>
</dbReference>
<keyword evidence="3" id="KW-0328">Glycosyltransferase</keyword>
<feature type="binding site" evidence="1">
    <location>
        <position position="126"/>
    </location>
    <ligand>
        <name>L-histidine</name>
        <dbReference type="ChEBI" id="CHEBI:57595"/>
    </ligand>
</feature>
<dbReference type="RefSeq" id="WP_138238854.1">
    <property type="nucleotide sequence ID" value="NZ_VBRY01000004.1"/>
</dbReference>
<evidence type="ECO:0000313" key="3">
    <source>
        <dbReference type="EMBL" id="TLS67957.1"/>
    </source>
</evidence>
<dbReference type="GO" id="GO:0016757">
    <property type="term" value="F:glycosyltransferase activity"/>
    <property type="evidence" value="ECO:0007669"/>
    <property type="project" value="UniProtKB-KW"/>
</dbReference>
<dbReference type="SUPFAM" id="SSF55681">
    <property type="entry name" value="Class II aaRS and biotin synthetases"/>
    <property type="match status" value="1"/>
</dbReference>
<reference evidence="3 4" key="1">
    <citation type="journal article" date="2019" name="Appl. Environ. Microbiol.">
        <title>Environmental Evidence and Genomic Insight of Iron-oxidizing Bacteria Preference Towards More Corrosion Resistant Stainless Steel at Higher Salinities.</title>
        <authorList>
            <person name="Garrison C.E."/>
            <person name="Price K.A."/>
            <person name="Field E.K."/>
        </authorList>
    </citation>
    <scope>NUCLEOTIDE SEQUENCE [LARGE SCALE GENOMIC DNA]</scope>
    <source>
        <strain evidence="3 4">P3</strain>
    </source>
</reference>
<dbReference type="EMBL" id="VBRY01000004">
    <property type="protein sequence ID" value="TLS67957.1"/>
    <property type="molecule type" value="Genomic_DNA"/>
</dbReference>
<dbReference type="PANTHER" id="PTHR43707">
    <property type="entry name" value="HISTIDYL-TRNA SYNTHETASE"/>
    <property type="match status" value="1"/>
</dbReference>
<dbReference type="GO" id="GO:0005737">
    <property type="term" value="C:cytoplasm"/>
    <property type="evidence" value="ECO:0007669"/>
    <property type="project" value="InterPro"/>
</dbReference>
<keyword evidence="3" id="KW-0808">Transferase</keyword>
<feature type="binding site" evidence="1">
    <location>
        <position position="122"/>
    </location>
    <ligand>
        <name>L-histidine</name>
        <dbReference type="ChEBI" id="CHEBI:57595"/>
    </ligand>
</feature>
<protein>
    <submittedName>
        <fullName evidence="3">ATP phosphoribosyltransferase regulatory subunit</fullName>
    </submittedName>
</protein>
<feature type="binding site" evidence="1">
    <location>
        <begin position="79"/>
        <end position="81"/>
    </location>
    <ligand>
        <name>L-histidine</name>
        <dbReference type="ChEBI" id="CHEBI:57595"/>
    </ligand>
</feature>
<evidence type="ECO:0000259" key="2">
    <source>
        <dbReference type="Pfam" id="PF13393"/>
    </source>
</evidence>
<dbReference type="Proteomes" id="UP000306585">
    <property type="component" value="Unassembled WGS sequence"/>
</dbReference>